<gene>
    <name evidence="13" type="ORF">DILT_LOCUS11276</name>
</gene>
<dbReference type="GO" id="GO:0005634">
    <property type="term" value="C:nucleus"/>
    <property type="evidence" value="ECO:0007669"/>
    <property type="project" value="UniProtKB-SubCell"/>
</dbReference>
<reference evidence="13 14" key="1">
    <citation type="submission" date="2018-11" db="EMBL/GenBank/DDBJ databases">
        <authorList>
            <consortium name="Pathogen Informatics"/>
        </authorList>
    </citation>
    <scope>NUCLEOTIDE SEQUENCE [LARGE SCALE GENOMIC DNA]</scope>
</reference>
<protein>
    <recommendedName>
        <fullName evidence="2">mRNA guanylyltransferase</fullName>
        <ecNumber evidence="2">2.7.7.50</ecNumber>
    </recommendedName>
</protein>
<evidence type="ECO:0000256" key="7">
    <source>
        <dbReference type="ARBA" id="ARBA00023042"/>
    </source>
</evidence>
<dbReference type="InterPro" id="IPR001339">
    <property type="entry name" value="mRNA_cap_enzyme_adenylation"/>
</dbReference>
<dbReference type="InterPro" id="IPR013846">
    <property type="entry name" value="mRNA_cap_enzyme_C"/>
</dbReference>
<dbReference type="PANTHER" id="PTHR10367">
    <property type="entry name" value="MRNA-CAPPING ENZYME"/>
    <property type="match status" value="1"/>
</dbReference>
<evidence type="ECO:0000259" key="11">
    <source>
        <dbReference type="Pfam" id="PF01331"/>
    </source>
</evidence>
<proteinExistence type="predicted"/>
<dbReference type="OrthoDB" id="200924at2759"/>
<sequence length="236" mass="26848">MQARKEGRPVSDFLTEPSCHLVNCLLDGELVSFDTPDRPFKFLIYDALTIQGYPCGRMPFENRLNYIEKYVVRPRNDAGHNGFVDFTTQSFSVRKKPFFRLDHVAELLQSTRQTLMHETDGLIFQPAGNADFYVPGTCPETLKWKPPELNTIDFRCKVYLRKAPGEISQYVGELFLGGSNVPNAHLAQVTSKDKSLDGKIVECICDRTCGGWKVQRIRTDKLEPNHLSIGKCKCRI</sequence>
<dbReference type="EC" id="2.7.7.50" evidence="2"/>
<keyword evidence="8" id="KW-0342">GTP-binding</keyword>
<evidence type="ECO:0000256" key="10">
    <source>
        <dbReference type="ARBA" id="ARBA00044624"/>
    </source>
</evidence>
<evidence type="ECO:0000256" key="6">
    <source>
        <dbReference type="ARBA" id="ARBA00022741"/>
    </source>
</evidence>
<evidence type="ECO:0000256" key="9">
    <source>
        <dbReference type="ARBA" id="ARBA00023242"/>
    </source>
</evidence>
<keyword evidence="9" id="KW-0539">Nucleus</keyword>
<dbReference type="SUPFAM" id="SSF50249">
    <property type="entry name" value="Nucleic acid-binding proteins"/>
    <property type="match status" value="1"/>
</dbReference>
<evidence type="ECO:0000256" key="5">
    <source>
        <dbReference type="ARBA" id="ARBA00022695"/>
    </source>
</evidence>
<keyword evidence="5" id="KW-0548">Nucleotidyltransferase</keyword>
<evidence type="ECO:0000256" key="8">
    <source>
        <dbReference type="ARBA" id="ARBA00023134"/>
    </source>
</evidence>
<feature type="domain" description="mRNA capping enzyme adenylation" evidence="11">
    <location>
        <begin position="18"/>
        <end position="145"/>
    </location>
</feature>
<dbReference type="EMBL" id="UYRU01062549">
    <property type="protein sequence ID" value="VDN15445.1"/>
    <property type="molecule type" value="Genomic_DNA"/>
</dbReference>
<dbReference type="Pfam" id="PF03919">
    <property type="entry name" value="mRNA_cap_C"/>
    <property type="match status" value="1"/>
</dbReference>
<dbReference type="InterPro" id="IPR012340">
    <property type="entry name" value="NA-bd_OB-fold"/>
</dbReference>
<dbReference type="InterPro" id="IPR051029">
    <property type="entry name" value="mRNA_Capping_Enz/RNA_Phosphat"/>
</dbReference>
<keyword evidence="6" id="KW-0547">Nucleotide-binding</keyword>
<dbReference type="SUPFAM" id="SSF56091">
    <property type="entry name" value="DNA ligase/mRNA capping enzyme, catalytic domain"/>
    <property type="match status" value="1"/>
</dbReference>
<keyword evidence="14" id="KW-1185">Reference proteome</keyword>
<evidence type="ECO:0000313" key="13">
    <source>
        <dbReference type="EMBL" id="VDN15445.1"/>
    </source>
</evidence>
<dbReference type="Proteomes" id="UP000281553">
    <property type="component" value="Unassembled WGS sequence"/>
</dbReference>
<feature type="domain" description="mRNA capping enzyme C-terminal" evidence="12">
    <location>
        <begin position="151"/>
        <end position="229"/>
    </location>
</feature>
<evidence type="ECO:0000256" key="3">
    <source>
        <dbReference type="ARBA" id="ARBA00022664"/>
    </source>
</evidence>
<dbReference type="GO" id="GO:0004484">
    <property type="term" value="F:mRNA guanylyltransferase activity"/>
    <property type="evidence" value="ECO:0007669"/>
    <property type="project" value="UniProtKB-EC"/>
</dbReference>
<evidence type="ECO:0000256" key="2">
    <source>
        <dbReference type="ARBA" id="ARBA00012475"/>
    </source>
</evidence>
<dbReference type="GO" id="GO:0005525">
    <property type="term" value="F:GTP binding"/>
    <property type="evidence" value="ECO:0007669"/>
    <property type="project" value="UniProtKB-KW"/>
</dbReference>
<comment type="catalytic activity">
    <reaction evidence="10">
        <text>a 5'-end diphospho-ribonucleoside in mRNA + GTP + H(+) = a 5'-end (5'-triphosphoguanosine)-ribonucleoside in mRNA + diphosphate</text>
        <dbReference type="Rhea" id="RHEA:67012"/>
        <dbReference type="Rhea" id="RHEA-COMP:17165"/>
        <dbReference type="Rhea" id="RHEA-COMP:17166"/>
        <dbReference type="ChEBI" id="CHEBI:15378"/>
        <dbReference type="ChEBI" id="CHEBI:33019"/>
        <dbReference type="ChEBI" id="CHEBI:37565"/>
        <dbReference type="ChEBI" id="CHEBI:167616"/>
        <dbReference type="ChEBI" id="CHEBI:167617"/>
        <dbReference type="EC" id="2.7.7.50"/>
    </reaction>
    <physiologicalReaction direction="left-to-right" evidence="10">
        <dbReference type="Rhea" id="RHEA:67013"/>
    </physiologicalReaction>
</comment>
<comment type="subcellular location">
    <subcellularLocation>
        <location evidence="1">Nucleus</location>
    </subcellularLocation>
</comment>
<evidence type="ECO:0000256" key="4">
    <source>
        <dbReference type="ARBA" id="ARBA00022679"/>
    </source>
</evidence>
<dbReference type="GO" id="GO:0006370">
    <property type="term" value="P:7-methylguanosine mRNA capping"/>
    <property type="evidence" value="ECO:0007669"/>
    <property type="project" value="UniProtKB-KW"/>
</dbReference>
<dbReference type="Gene3D" id="2.40.50.140">
    <property type="entry name" value="Nucleic acid-binding proteins"/>
    <property type="match status" value="1"/>
</dbReference>
<dbReference type="GO" id="GO:0005524">
    <property type="term" value="F:ATP binding"/>
    <property type="evidence" value="ECO:0007669"/>
    <property type="project" value="InterPro"/>
</dbReference>
<dbReference type="PANTHER" id="PTHR10367:SF17">
    <property type="entry name" value="MRNA-CAPPING ENZYME"/>
    <property type="match status" value="1"/>
</dbReference>
<dbReference type="AlphaFoldDB" id="A0A3P7LEX7"/>
<dbReference type="CDD" id="cd07895">
    <property type="entry name" value="Adenylation_mRNA_capping"/>
    <property type="match status" value="1"/>
</dbReference>
<evidence type="ECO:0000259" key="12">
    <source>
        <dbReference type="Pfam" id="PF03919"/>
    </source>
</evidence>
<evidence type="ECO:0000256" key="1">
    <source>
        <dbReference type="ARBA" id="ARBA00004123"/>
    </source>
</evidence>
<organism evidence="13 14">
    <name type="scientific">Dibothriocephalus latus</name>
    <name type="common">Fish tapeworm</name>
    <name type="synonym">Diphyllobothrium latum</name>
    <dbReference type="NCBI Taxonomy" id="60516"/>
    <lineage>
        <taxon>Eukaryota</taxon>
        <taxon>Metazoa</taxon>
        <taxon>Spiralia</taxon>
        <taxon>Lophotrochozoa</taxon>
        <taxon>Platyhelminthes</taxon>
        <taxon>Cestoda</taxon>
        <taxon>Eucestoda</taxon>
        <taxon>Diphyllobothriidea</taxon>
        <taxon>Diphyllobothriidae</taxon>
        <taxon>Dibothriocephalus</taxon>
    </lineage>
</organism>
<dbReference type="Pfam" id="PF01331">
    <property type="entry name" value="mRNA_cap_enzyme"/>
    <property type="match status" value="1"/>
</dbReference>
<keyword evidence="7" id="KW-0506">mRNA capping</keyword>
<evidence type="ECO:0000313" key="14">
    <source>
        <dbReference type="Proteomes" id="UP000281553"/>
    </source>
</evidence>
<keyword evidence="4" id="KW-0808">Transferase</keyword>
<name>A0A3P7LEX7_DIBLA</name>
<dbReference type="Gene3D" id="3.30.470.30">
    <property type="entry name" value="DNA ligase/mRNA capping enzyme"/>
    <property type="match status" value="1"/>
</dbReference>
<accession>A0A3P7LEX7</accession>
<keyword evidence="3" id="KW-0507">mRNA processing</keyword>